<sequence>MHQLGSIIKQHRELLGLTQQELSAKLYIPLTQLQRIEQGKAKTISPVLLRKIALILALDGNTLLSVPPRPGSLQHQIELLPSPAKHHLIKFLKEIAAGFEN</sequence>
<reference evidence="2 3" key="1">
    <citation type="submission" date="2022-05" db="EMBL/GenBank/DDBJ databases">
        <title>Microbulbifer sp. nov., isolated from sponge.</title>
        <authorList>
            <person name="Gao L."/>
        </authorList>
    </citation>
    <scope>NUCLEOTIDE SEQUENCE [LARGE SCALE GENOMIC DNA]</scope>
    <source>
        <strain evidence="2 3">MI-G</strain>
    </source>
</reference>
<dbReference type="Proteomes" id="UP001321520">
    <property type="component" value="Chromosome"/>
</dbReference>
<dbReference type="EMBL" id="CP098023">
    <property type="protein sequence ID" value="WKD51098.1"/>
    <property type="molecule type" value="Genomic_DNA"/>
</dbReference>
<dbReference type="RefSeq" id="WP_301418043.1">
    <property type="nucleotide sequence ID" value="NZ_CP098023.1"/>
</dbReference>
<dbReference type="SUPFAM" id="SSF47413">
    <property type="entry name" value="lambda repressor-like DNA-binding domains"/>
    <property type="match status" value="1"/>
</dbReference>
<dbReference type="PROSITE" id="PS50943">
    <property type="entry name" value="HTH_CROC1"/>
    <property type="match status" value="1"/>
</dbReference>
<evidence type="ECO:0000259" key="1">
    <source>
        <dbReference type="PROSITE" id="PS50943"/>
    </source>
</evidence>
<accession>A0ABY9EDJ4</accession>
<organism evidence="2 3">
    <name type="scientific">Microbulbifer spongiae</name>
    <dbReference type="NCBI Taxonomy" id="2944933"/>
    <lineage>
        <taxon>Bacteria</taxon>
        <taxon>Pseudomonadati</taxon>
        <taxon>Pseudomonadota</taxon>
        <taxon>Gammaproteobacteria</taxon>
        <taxon>Cellvibrionales</taxon>
        <taxon>Microbulbiferaceae</taxon>
        <taxon>Microbulbifer</taxon>
    </lineage>
</organism>
<dbReference type="InterPro" id="IPR010982">
    <property type="entry name" value="Lambda_DNA-bd_dom_sf"/>
</dbReference>
<dbReference type="Gene3D" id="1.10.260.40">
    <property type="entry name" value="lambda repressor-like DNA-binding domains"/>
    <property type="match status" value="1"/>
</dbReference>
<dbReference type="CDD" id="cd00093">
    <property type="entry name" value="HTH_XRE"/>
    <property type="match status" value="1"/>
</dbReference>
<proteinExistence type="predicted"/>
<dbReference type="SMART" id="SM00530">
    <property type="entry name" value="HTH_XRE"/>
    <property type="match status" value="1"/>
</dbReference>
<evidence type="ECO:0000313" key="3">
    <source>
        <dbReference type="Proteomes" id="UP001321520"/>
    </source>
</evidence>
<dbReference type="Pfam" id="PF01381">
    <property type="entry name" value="HTH_3"/>
    <property type="match status" value="1"/>
</dbReference>
<gene>
    <name evidence="2" type="ORF">M8T91_06655</name>
</gene>
<protein>
    <submittedName>
        <fullName evidence="2">Helix-turn-helix domain-containing protein</fullName>
    </submittedName>
</protein>
<evidence type="ECO:0000313" key="2">
    <source>
        <dbReference type="EMBL" id="WKD51098.1"/>
    </source>
</evidence>
<dbReference type="InterPro" id="IPR001387">
    <property type="entry name" value="Cro/C1-type_HTH"/>
</dbReference>
<keyword evidence="3" id="KW-1185">Reference proteome</keyword>
<name>A0ABY9EDJ4_9GAMM</name>
<feature type="domain" description="HTH cro/C1-type" evidence="1">
    <location>
        <begin position="8"/>
        <end position="63"/>
    </location>
</feature>